<evidence type="ECO:0000256" key="8">
    <source>
        <dbReference type="ARBA" id="ARBA00023224"/>
    </source>
</evidence>
<dbReference type="Pfam" id="PF00001">
    <property type="entry name" value="7tm_1"/>
    <property type="match status" value="1"/>
</dbReference>
<dbReference type="PRINTS" id="PR00237">
    <property type="entry name" value="GPCRRHODOPSN"/>
</dbReference>
<gene>
    <name evidence="12" type="ORF">CEUTPL_LOCUS10875</name>
</gene>
<sequence>MPLFDGVNLNITNYTTTPGKLDIIDKKGVQVLFFVVYTTIFIVGLFGNVLVCFVVFRNKAMQTVTNLFITNLALSDILLCVLAVPFTPLYTLLGKWIFGSVICHLVPYAQGASVYISTLTLMSIAIDRYFVIIYPFHPRMKLSTCVIIIIIIWVFAIVVTSPYGIYMKHMKDSENNGRYYCEENWPVEQWRAAFGAITTALQFLIPFLIMAYCYICVSIKLNDRARSKPGSKNSRKEEADRERKRRTNRMLIAMVAVFLLSWLPLNVVNIFNDFNKDMIKWEYYFLSFFLVHQMAMSSTCYNPFLYAWLNENFRKEFKQVLPCFDASSGRAPSTSRFTNWRSERTCNGNNETQQETLLPSQIHRSSSIKEKKLTPLQLKNDNVEMENIMIMNPAVEYDPALEVVRLNLITEEDPPPYNETHKTTPSSE</sequence>
<feature type="transmembrane region" description="Helical" evidence="10">
    <location>
        <begin position="31"/>
        <end position="56"/>
    </location>
</feature>
<comment type="subcellular location">
    <subcellularLocation>
        <location evidence="1">Membrane</location>
        <topology evidence="1">Multi-pass membrane protein</topology>
    </subcellularLocation>
</comment>
<keyword evidence="8 9" id="KW-0807">Transducer</keyword>
<feature type="domain" description="G-protein coupled receptors family 1 profile" evidence="11">
    <location>
        <begin position="47"/>
        <end position="306"/>
    </location>
</feature>
<dbReference type="CDD" id="cd15203">
    <property type="entry name" value="7tmA_NPYR-like"/>
    <property type="match status" value="1"/>
</dbReference>
<dbReference type="GO" id="GO:0004983">
    <property type="term" value="F:neuropeptide Y receptor activity"/>
    <property type="evidence" value="ECO:0007669"/>
    <property type="project" value="InterPro"/>
</dbReference>
<feature type="transmembrane region" description="Helical" evidence="10">
    <location>
        <begin position="68"/>
        <end position="92"/>
    </location>
</feature>
<evidence type="ECO:0000256" key="6">
    <source>
        <dbReference type="ARBA" id="ARBA00023136"/>
    </source>
</evidence>
<dbReference type="PROSITE" id="PS00237">
    <property type="entry name" value="G_PROTEIN_RECEP_F1_1"/>
    <property type="match status" value="1"/>
</dbReference>
<keyword evidence="5 9" id="KW-0297">G-protein coupled receptor</keyword>
<dbReference type="EMBL" id="OU892282">
    <property type="protein sequence ID" value="CAG9770422.1"/>
    <property type="molecule type" value="Genomic_DNA"/>
</dbReference>
<dbReference type="OrthoDB" id="9046662at2759"/>
<feature type="transmembrane region" description="Helical" evidence="10">
    <location>
        <begin position="112"/>
        <end position="130"/>
    </location>
</feature>
<accession>A0A9N9MS56</accession>
<dbReference type="PANTHER" id="PTHR24235:SF29">
    <property type="entry name" value="GH23382P"/>
    <property type="match status" value="1"/>
</dbReference>
<dbReference type="InterPro" id="IPR000611">
    <property type="entry name" value="NPY_rcpt"/>
</dbReference>
<evidence type="ECO:0000256" key="5">
    <source>
        <dbReference type="ARBA" id="ARBA00023040"/>
    </source>
</evidence>
<dbReference type="InterPro" id="IPR000276">
    <property type="entry name" value="GPCR_Rhodpsn"/>
</dbReference>
<dbReference type="SUPFAM" id="SSF81321">
    <property type="entry name" value="Family A G protein-coupled receptor-like"/>
    <property type="match status" value="1"/>
</dbReference>
<evidence type="ECO:0000256" key="9">
    <source>
        <dbReference type="RuleBase" id="RU000688"/>
    </source>
</evidence>
<evidence type="ECO:0000256" key="2">
    <source>
        <dbReference type="ARBA" id="ARBA00010663"/>
    </source>
</evidence>
<evidence type="ECO:0000256" key="10">
    <source>
        <dbReference type="SAM" id="Phobius"/>
    </source>
</evidence>
<feature type="transmembrane region" description="Helical" evidence="10">
    <location>
        <begin position="251"/>
        <end position="271"/>
    </location>
</feature>
<dbReference type="GO" id="GO:0005886">
    <property type="term" value="C:plasma membrane"/>
    <property type="evidence" value="ECO:0007669"/>
    <property type="project" value="TreeGrafter"/>
</dbReference>
<evidence type="ECO:0000313" key="13">
    <source>
        <dbReference type="Proteomes" id="UP001152799"/>
    </source>
</evidence>
<dbReference type="Gene3D" id="1.20.1070.10">
    <property type="entry name" value="Rhodopsin 7-helix transmembrane proteins"/>
    <property type="match status" value="1"/>
</dbReference>
<dbReference type="Proteomes" id="UP001152799">
    <property type="component" value="Chromosome 6"/>
</dbReference>
<keyword evidence="6 10" id="KW-0472">Membrane</keyword>
<dbReference type="FunFam" id="1.20.1070.10:FF:000291">
    <property type="entry name" value="Predicted protein"/>
    <property type="match status" value="1"/>
</dbReference>
<keyword evidence="4 10" id="KW-1133">Transmembrane helix</keyword>
<dbReference type="PANTHER" id="PTHR24235">
    <property type="entry name" value="NEUROPEPTIDE Y RECEPTOR"/>
    <property type="match status" value="1"/>
</dbReference>
<protein>
    <recommendedName>
        <fullName evidence="11">G-protein coupled receptors family 1 profile domain-containing protein</fullName>
    </recommendedName>
</protein>
<evidence type="ECO:0000256" key="3">
    <source>
        <dbReference type="ARBA" id="ARBA00022692"/>
    </source>
</evidence>
<organism evidence="12 13">
    <name type="scientific">Ceutorhynchus assimilis</name>
    <name type="common">cabbage seed weevil</name>
    <dbReference type="NCBI Taxonomy" id="467358"/>
    <lineage>
        <taxon>Eukaryota</taxon>
        <taxon>Metazoa</taxon>
        <taxon>Ecdysozoa</taxon>
        <taxon>Arthropoda</taxon>
        <taxon>Hexapoda</taxon>
        <taxon>Insecta</taxon>
        <taxon>Pterygota</taxon>
        <taxon>Neoptera</taxon>
        <taxon>Endopterygota</taxon>
        <taxon>Coleoptera</taxon>
        <taxon>Polyphaga</taxon>
        <taxon>Cucujiformia</taxon>
        <taxon>Curculionidae</taxon>
        <taxon>Ceutorhynchinae</taxon>
        <taxon>Ceutorhynchus</taxon>
    </lineage>
</organism>
<keyword evidence="3 9" id="KW-0812">Transmembrane</keyword>
<dbReference type="InterPro" id="IPR017452">
    <property type="entry name" value="GPCR_Rhodpsn_7TM"/>
</dbReference>
<dbReference type="AlphaFoldDB" id="A0A9N9MS56"/>
<dbReference type="PRINTS" id="PR01012">
    <property type="entry name" value="NRPEPTIDEYR"/>
</dbReference>
<dbReference type="GO" id="GO:0043005">
    <property type="term" value="C:neuron projection"/>
    <property type="evidence" value="ECO:0007669"/>
    <property type="project" value="TreeGrafter"/>
</dbReference>
<keyword evidence="7 9" id="KW-0675">Receptor</keyword>
<comment type="similarity">
    <text evidence="2 9">Belongs to the G-protein coupled receptor 1 family.</text>
</comment>
<dbReference type="SMART" id="SM01381">
    <property type="entry name" value="7TM_GPCR_Srsx"/>
    <property type="match status" value="1"/>
</dbReference>
<evidence type="ECO:0000256" key="7">
    <source>
        <dbReference type="ARBA" id="ARBA00023170"/>
    </source>
</evidence>
<feature type="transmembrane region" description="Helical" evidence="10">
    <location>
        <begin position="192"/>
        <end position="217"/>
    </location>
</feature>
<reference evidence="12" key="1">
    <citation type="submission" date="2022-01" db="EMBL/GenBank/DDBJ databases">
        <authorList>
            <person name="King R."/>
        </authorList>
    </citation>
    <scope>NUCLEOTIDE SEQUENCE</scope>
</reference>
<keyword evidence="13" id="KW-1185">Reference proteome</keyword>
<feature type="transmembrane region" description="Helical" evidence="10">
    <location>
        <begin position="283"/>
        <end position="309"/>
    </location>
</feature>
<proteinExistence type="inferred from homology"/>
<evidence type="ECO:0000259" key="11">
    <source>
        <dbReference type="PROSITE" id="PS50262"/>
    </source>
</evidence>
<evidence type="ECO:0000256" key="4">
    <source>
        <dbReference type="ARBA" id="ARBA00022989"/>
    </source>
</evidence>
<evidence type="ECO:0000313" key="12">
    <source>
        <dbReference type="EMBL" id="CAG9770422.1"/>
    </source>
</evidence>
<name>A0A9N9MS56_9CUCU</name>
<evidence type="ECO:0000256" key="1">
    <source>
        <dbReference type="ARBA" id="ARBA00004141"/>
    </source>
</evidence>
<dbReference type="PROSITE" id="PS50262">
    <property type="entry name" value="G_PROTEIN_RECEP_F1_2"/>
    <property type="match status" value="1"/>
</dbReference>
<feature type="transmembrane region" description="Helical" evidence="10">
    <location>
        <begin position="142"/>
        <end position="166"/>
    </location>
</feature>
<dbReference type="GO" id="GO:0042923">
    <property type="term" value="F:neuropeptide binding"/>
    <property type="evidence" value="ECO:0007669"/>
    <property type="project" value="TreeGrafter"/>
</dbReference>